<gene>
    <name evidence="2" type="ORF">QFZ26_001986</name>
</gene>
<dbReference type="EMBL" id="JAUSYY010000001">
    <property type="protein sequence ID" value="MDQ0894431.1"/>
    <property type="molecule type" value="Genomic_DNA"/>
</dbReference>
<accession>A0ABU0RB46</accession>
<evidence type="ECO:0000256" key="1">
    <source>
        <dbReference type="SAM" id="MobiDB-lite"/>
    </source>
</evidence>
<evidence type="ECO:0000313" key="3">
    <source>
        <dbReference type="Proteomes" id="UP001239083"/>
    </source>
</evidence>
<dbReference type="Proteomes" id="UP001239083">
    <property type="component" value="Unassembled WGS sequence"/>
</dbReference>
<name>A0ABU0RB46_9MICO</name>
<sequence>MAPKINTPVKGFTGIVAGVSFANGTGETDDPIALAYFERRGYDIEVTEAELAAAEEAEAERIAAEQAAAEEAALAAAEAEKAAEAAKATPKPSR</sequence>
<protein>
    <submittedName>
        <fullName evidence="2">Uncharacterized protein</fullName>
    </submittedName>
</protein>
<evidence type="ECO:0000313" key="2">
    <source>
        <dbReference type="EMBL" id="MDQ0894431.1"/>
    </source>
</evidence>
<organism evidence="2 3">
    <name type="scientific">Agromyces ramosus</name>
    <dbReference type="NCBI Taxonomy" id="33879"/>
    <lineage>
        <taxon>Bacteria</taxon>
        <taxon>Bacillati</taxon>
        <taxon>Actinomycetota</taxon>
        <taxon>Actinomycetes</taxon>
        <taxon>Micrococcales</taxon>
        <taxon>Microbacteriaceae</taxon>
        <taxon>Agromyces</taxon>
    </lineage>
</organism>
<dbReference type="RefSeq" id="WP_307041674.1">
    <property type="nucleotide sequence ID" value="NZ_JAUSYY010000001.1"/>
</dbReference>
<reference evidence="2 3" key="1">
    <citation type="submission" date="2023-07" db="EMBL/GenBank/DDBJ databases">
        <title>Comparative genomics of wheat-associated soil bacteria to identify genetic determinants of phenazine resistance.</title>
        <authorList>
            <person name="Mouncey N."/>
        </authorList>
    </citation>
    <scope>NUCLEOTIDE SEQUENCE [LARGE SCALE GENOMIC DNA]</scope>
    <source>
        <strain evidence="2 3">V3I3</strain>
    </source>
</reference>
<keyword evidence="3" id="KW-1185">Reference proteome</keyword>
<feature type="region of interest" description="Disordered" evidence="1">
    <location>
        <begin position="75"/>
        <end position="94"/>
    </location>
</feature>
<proteinExistence type="predicted"/>
<comment type="caution">
    <text evidence="2">The sequence shown here is derived from an EMBL/GenBank/DDBJ whole genome shotgun (WGS) entry which is preliminary data.</text>
</comment>